<keyword evidence="8" id="KW-1185">Reference proteome</keyword>
<evidence type="ECO:0000256" key="3">
    <source>
        <dbReference type="ARBA" id="ARBA00022833"/>
    </source>
</evidence>
<dbReference type="Proteomes" id="UP000249725">
    <property type="component" value="Unassembled WGS sequence"/>
</dbReference>
<keyword evidence="4" id="KW-0456">Lyase</keyword>
<feature type="domain" description="CENP-V/GFA" evidence="6">
    <location>
        <begin position="5"/>
        <end position="115"/>
    </location>
</feature>
<dbReference type="GO" id="GO:0016846">
    <property type="term" value="F:carbon-sulfur lyase activity"/>
    <property type="evidence" value="ECO:0007669"/>
    <property type="project" value="InterPro"/>
</dbReference>
<evidence type="ECO:0000313" key="8">
    <source>
        <dbReference type="Proteomes" id="UP000249725"/>
    </source>
</evidence>
<evidence type="ECO:0000256" key="2">
    <source>
        <dbReference type="ARBA" id="ARBA00022723"/>
    </source>
</evidence>
<reference evidence="8" key="1">
    <citation type="submission" date="2018-05" db="EMBL/GenBank/DDBJ databases">
        <authorList>
            <person name="Li X."/>
        </authorList>
    </citation>
    <scope>NUCLEOTIDE SEQUENCE [LARGE SCALE GENOMIC DNA]</scope>
    <source>
        <strain evidence="8">YIM 73061</strain>
    </source>
</reference>
<evidence type="ECO:0000313" key="7">
    <source>
        <dbReference type="EMBL" id="RAK57751.1"/>
    </source>
</evidence>
<dbReference type="OrthoDB" id="7186766at2"/>
<evidence type="ECO:0000259" key="6">
    <source>
        <dbReference type="PROSITE" id="PS51891"/>
    </source>
</evidence>
<comment type="similarity">
    <text evidence="1">Belongs to the Gfa family.</text>
</comment>
<dbReference type="InterPro" id="IPR006913">
    <property type="entry name" value="CENP-V/GFA"/>
</dbReference>
<dbReference type="PANTHER" id="PTHR33337:SF40">
    <property type="entry name" value="CENP-V_GFA DOMAIN-CONTAINING PROTEIN-RELATED"/>
    <property type="match status" value="1"/>
</dbReference>
<evidence type="ECO:0000256" key="4">
    <source>
        <dbReference type="ARBA" id="ARBA00023239"/>
    </source>
</evidence>
<dbReference type="Gene3D" id="3.90.1590.10">
    <property type="entry name" value="glutathione-dependent formaldehyde- activating enzyme (gfa)"/>
    <property type="match status" value="1"/>
</dbReference>
<proteinExistence type="inferred from homology"/>
<dbReference type="PROSITE" id="PS51891">
    <property type="entry name" value="CENP_V_GFA"/>
    <property type="match status" value="1"/>
</dbReference>
<evidence type="ECO:0000256" key="1">
    <source>
        <dbReference type="ARBA" id="ARBA00005495"/>
    </source>
</evidence>
<evidence type="ECO:0000256" key="5">
    <source>
        <dbReference type="SAM" id="MobiDB-lite"/>
    </source>
</evidence>
<dbReference type="EMBL" id="QFYR01000001">
    <property type="protein sequence ID" value="RAK57751.1"/>
    <property type="molecule type" value="Genomic_DNA"/>
</dbReference>
<keyword evidence="3" id="KW-0862">Zinc</keyword>
<accession>A0A328AUB4</accession>
<dbReference type="AlphaFoldDB" id="A0A328AUB4"/>
<keyword evidence="2" id="KW-0479">Metal-binding</keyword>
<dbReference type="RefSeq" id="WP_111514202.1">
    <property type="nucleotide sequence ID" value="NZ_QFYR01000001.1"/>
</dbReference>
<dbReference type="InterPro" id="IPR011057">
    <property type="entry name" value="Mss4-like_sf"/>
</dbReference>
<feature type="region of interest" description="Disordered" evidence="5">
    <location>
        <begin position="125"/>
        <end position="144"/>
    </location>
</feature>
<dbReference type="PANTHER" id="PTHR33337">
    <property type="entry name" value="GFA DOMAIN-CONTAINING PROTEIN"/>
    <property type="match status" value="1"/>
</dbReference>
<sequence length="144" mass="15935">MDNTISGGCFCGKVRFSIQGTPIRQRACWCRDCQYLASGNASINIAFRSQDVSVEGELSHYESLADSGNRMRRSFCPNCGTHLFSGQVAFPDYVVVRAGTLDDREIAAPQSIIWMDSKPSWGWADPDIPHHPRHVPAVPPPVQD</sequence>
<dbReference type="Pfam" id="PF04828">
    <property type="entry name" value="GFA"/>
    <property type="match status" value="1"/>
</dbReference>
<gene>
    <name evidence="7" type="ORF">DJ018_07465</name>
</gene>
<protein>
    <submittedName>
        <fullName evidence="7">Aldehyde-activating protein</fullName>
    </submittedName>
</protein>
<organism evidence="7 8">
    <name type="scientific">Phenylobacterium deserti</name>
    <dbReference type="NCBI Taxonomy" id="1914756"/>
    <lineage>
        <taxon>Bacteria</taxon>
        <taxon>Pseudomonadati</taxon>
        <taxon>Pseudomonadota</taxon>
        <taxon>Alphaproteobacteria</taxon>
        <taxon>Caulobacterales</taxon>
        <taxon>Caulobacteraceae</taxon>
        <taxon>Phenylobacterium</taxon>
    </lineage>
</organism>
<dbReference type="SUPFAM" id="SSF51316">
    <property type="entry name" value="Mss4-like"/>
    <property type="match status" value="1"/>
</dbReference>
<comment type="caution">
    <text evidence="7">The sequence shown here is derived from an EMBL/GenBank/DDBJ whole genome shotgun (WGS) entry which is preliminary data.</text>
</comment>
<dbReference type="GO" id="GO:0046872">
    <property type="term" value="F:metal ion binding"/>
    <property type="evidence" value="ECO:0007669"/>
    <property type="project" value="UniProtKB-KW"/>
</dbReference>
<name>A0A328AUB4_9CAUL</name>